<dbReference type="EMBL" id="CM031825">
    <property type="protein sequence ID" value="KAG6731709.1"/>
    <property type="molecule type" value="Genomic_DNA"/>
</dbReference>
<keyword evidence="3" id="KW-0964">Secreted</keyword>
<dbReference type="InterPro" id="IPR011050">
    <property type="entry name" value="Pectin_lyase_fold/virulence"/>
</dbReference>
<evidence type="ECO:0000256" key="6">
    <source>
        <dbReference type="RuleBase" id="RU361169"/>
    </source>
</evidence>
<accession>A0A922K7N0</accession>
<dbReference type="InterPro" id="IPR051801">
    <property type="entry name" value="GH28_Enzymes"/>
</dbReference>
<dbReference type="InterPro" id="IPR012334">
    <property type="entry name" value="Pectin_lyas_fold"/>
</dbReference>
<dbReference type="Pfam" id="PF00295">
    <property type="entry name" value="Glyco_hydro_28"/>
    <property type="match status" value="1"/>
</dbReference>
<dbReference type="Gene3D" id="2.160.20.10">
    <property type="entry name" value="Single-stranded right-handed beta-helix, Pectin lyase-like"/>
    <property type="match status" value="1"/>
</dbReference>
<dbReference type="SUPFAM" id="SSF51126">
    <property type="entry name" value="Pectin lyase-like"/>
    <property type="match status" value="1"/>
</dbReference>
<evidence type="ECO:0008006" key="9">
    <source>
        <dbReference type="Google" id="ProtNLM"/>
    </source>
</evidence>
<comment type="caution">
    <text evidence="7">The sequence shown here is derived from an EMBL/GenBank/DDBJ whole genome shotgun (WGS) entry which is preliminary data.</text>
</comment>
<gene>
    <name evidence="7" type="ORF">I3842_01G142900</name>
</gene>
<protein>
    <recommendedName>
        <fullName evidence="9">Polygalacturonase</fullName>
    </recommendedName>
</protein>
<dbReference type="Proteomes" id="UP000811246">
    <property type="component" value="Chromosome 1"/>
</dbReference>
<evidence type="ECO:0000256" key="5">
    <source>
        <dbReference type="ARBA" id="ARBA00023295"/>
    </source>
</evidence>
<evidence type="ECO:0000256" key="2">
    <source>
        <dbReference type="ARBA" id="ARBA00008834"/>
    </source>
</evidence>
<comment type="subcellular location">
    <subcellularLocation>
        <location evidence="1">Secreted</location>
        <location evidence="1">Cell wall</location>
    </subcellularLocation>
</comment>
<organism evidence="7 8">
    <name type="scientific">Carya illinoinensis</name>
    <name type="common">Pecan</name>
    <dbReference type="NCBI Taxonomy" id="32201"/>
    <lineage>
        <taxon>Eukaryota</taxon>
        <taxon>Viridiplantae</taxon>
        <taxon>Streptophyta</taxon>
        <taxon>Embryophyta</taxon>
        <taxon>Tracheophyta</taxon>
        <taxon>Spermatophyta</taxon>
        <taxon>Magnoliopsida</taxon>
        <taxon>eudicotyledons</taxon>
        <taxon>Gunneridae</taxon>
        <taxon>Pentapetalae</taxon>
        <taxon>rosids</taxon>
        <taxon>fabids</taxon>
        <taxon>Fagales</taxon>
        <taxon>Juglandaceae</taxon>
        <taxon>Carya</taxon>
    </lineage>
</organism>
<sequence length="314" mass="34205">MLLDVVITGDNGTIDGQGSVWWDWYSYHSLNYSRPHLVEFVASEYVVVSNLTFLNAPAYTIHPVYCSNVHVQNVSVSAPPDSPYTVGVVPDSSDNVCIEDCIIDMGYDAIALKSGWDEYGIAYGRPTTNVHIRRVRLKSYSGSSLAFGSEMSGGISDVHVEQVHLYNSFGGIEFRTIKGRGGYIKRIIISDVEMANIFLAFAATGQCGSHPDNNYDPYALPVFDHITLRDVIGTNITIAGSFTGIQESPFTSICLFNISFSISSGSPTSWVCSNVFGFSESVFPEPCPDLQSSYPNSSSDCLSLLHLNGEVAVL</sequence>
<dbReference type="PANTHER" id="PTHR31339:SF15">
    <property type="entry name" value="PECTIN LYASE-LIKE SUPERFAMILY PROTEIN"/>
    <property type="match status" value="1"/>
</dbReference>
<dbReference type="PANTHER" id="PTHR31339">
    <property type="entry name" value="PECTIN LYASE-RELATED"/>
    <property type="match status" value="1"/>
</dbReference>
<reference evidence="7" key="1">
    <citation type="submission" date="2021-01" db="EMBL/GenBank/DDBJ databases">
        <authorList>
            <person name="Lovell J.T."/>
            <person name="Bentley N."/>
            <person name="Bhattarai G."/>
            <person name="Jenkins J.W."/>
            <person name="Sreedasyam A."/>
            <person name="Alarcon Y."/>
            <person name="Bock C."/>
            <person name="Boston L."/>
            <person name="Carlson J."/>
            <person name="Cervantes K."/>
            <person name="Clermont K."/>
            <person name="Krom N."/>
            <person name="Kubenka K."/>
            <person name="Mamidi S."/>
            <person name="Mattison C."/>
            <person name="Monteros M."/>
            <person name="Pisani C."/>
            <person name="Plott C."/>
            <person name="Rajasekar S."/>
            <person name="Rhein H.S."/>
            <person name="Rohla C."/>
            <person name="Song M."/>
            <person name="Hilaire R.S."/>
            <person name="Shu S."/>
            <person name="Wells L."/>
            <person name="Wang X."/>
            <person name="Webber J."/>
            <person name="Heerema R.J."/>
            <person name="Klein P."/>
            <person name="Conner P."/>
            <person name="Grauke L."/>
            <person name="Grimwood J."/>
            <person name="Schmutz J."/>
            <person name="Randall J.J."/>
        </authorList>
    </citation>
    <scope>NUCLEOTIDE SEQUENCE</scope>
    <source>
        <tissue evidence="7">Leaf</tissue>
    </source>
</reference>
<evidence type="ECO:0000256" key="4">
    <source>
        <dbReference type="ARBA" id="ARBA00022801"/>
    </source>
</evidence>
<evidence type="ECO:0000313" key="8">
    <source>
        <dbReference type="Proteomes" id="UP000811246"/>
    </source>
</evidence>
<evidence type="ECO:0000256" key="1">
    <source>
        <dbReference type="ARBA" id="ARBA00004191"/>
    </source>
</evidence>
<keyword evidence="4 6" id="KW-0378">Hydrolase</keyword>
<dbReference type="AlphaFoldDB" id="A0A922K7N0"/>
<dbReference type="GO" id="GO:0004650">
    <property type="term" value="F:polygalacturonase activity"/>
    <property type="evidence" value="ECO:0007669"/>
    <property type="project" value="InterPro"/>
</dbReference>
<proteinExistence type="inferred from homology"/>
<name>A0A922K7N0_CARIL</name>
<keyword evidence="3" id="KW-0134">Cell wall</keyword>
<keyword evidence="5 6" id="KW-0326">Glycosidase</keyword>
<evidence type="ECO:0000256" key="3">
    <source>
        <dbReference type="ARBA" id="ARBA00022512"/>
    </source>
</evidence>
<dbReference type="GO" id="GO:0005975">
    <property type="term" value="P:carbohydrate metabolic process"/>
    <property type="evidence" value="ECO:0007669"/>
    <property type="project" value="InterPro"/>
</dbReference>
<dbReference type="InterPro" id="IPR000743">
    <property type="entry name" value="Glyco_hydro_28"/>
</dbReference>
<comment type="similarity">
    <text evidence="2 6">Belongs to the glycosyl hydrolase 28 family.</text>
</comment>
<evidence type="ECO:0000313" key="7">
    <source>
        <dbReference type="EMBL" id="KAG6731709.1"/>
    </source>
</evidence>